<dbReference type="InterPro" id="IPR011053">
    <property type="entry name" value="Single_hybrid_motif"/>
</dbReference>
<dbReference type="SUPFAM" id="SSF51230">
    <property type="entry name" value="Single hybrid motif"/>
    <property type="match status" value="1"/>
</dbReference>
<evidence type="ECO:0000313" key="2">
    <source>
        <dbReference type="EMBL" id="PSN83904.1"/>
    </source>
</evidence>
<organism evidence="2 3">
    <name type="scientific">Candidatus Marsarchaeota G1 archaeon OSP_D</name>
    <dbReference type="NCBI Taxonomy" id="1978155"/>
    <lineage>
        <taxon>Archaea</taxon>
        <taxon>Candidatus Marsarchaeota</taxon>
        <taxon>Candidatus Marsarchaeota group 1</taxon>
    </lineage>
</organism>
<sequence>MEVFGCQFPEDRLYDCEATVWVKPYEEHFTLGVTQLYTYLLGRMRMVSPKPQNTHIQKGKGVVYIESASFSGYVNTPLSGVLLQVNQTVLQNPFVVNKDPYYEGWIAKLKTTNVQEVETLVSAEALKEKVKAIALERGVRCFSVYPVYKVSGIGGECPETLKSVEDILERAEKEDVLLLVTDNPRAQQDVPSWVEAHGYHIVEARFEQALKYYIIRK</sequence>
<dbReference type="InterPro" id="IPR036868">
    <property type="entry name" value="TusA-like_sf"/>
</dbReference>
<proteinExistence type="predicted"/>
<reference evidence="2 3" key="1">
    <citation type="submission" date="2017-04" db="EMBL/GenBank/DDBJ databases">
        <title>Novel microbial lineages endemic to geothermal iron-oxide mats fill important gaps in the evolutionary history of Archaea.</title>
        <authorList>
            <person name="Jay Z.J."/>
            <person name="Beam J.P."/>
            <person name="Dlakic M."/>
            <person name="Rusch D.B."/>
            <person name="Kozubal M.A."/>
            <person name="Inskeep W.P."/>
        </authorList>
    </citation>
    <scope>NUCLEOTIDE SEQUENCE [LARGE SCALE GENOMIC DNA]</scope>
    <source>
        <strain evidence="2">OSP_D</strain>
    </source>
</reference>
<dbReference type="GO" id="GO:0005960">
    <property type="term" value="C:glycine cleavage complex"/>
    <property type="evidence" value="ECO:0007669"/>
    <property type="project" value="InterPro"/>
</dbReference>
<protein>
    <recommendedName>
        <fullName evidence="1">UPF0033 domain-containing protein</fullName>
    </recommendedName>
</protein>
<comment type="caution">
    <text evidence="2">The sequence shown here is derived from an EMBL/GenBank/DDBJ whole genome shotgun (WGS) entry which is preliminary data.</text>
</comment>
<dbReference type="PANTHER" id="PTHR11715:SF3">
    <property type="entry name" value="GLYCINE CLEAVAGE SYSTEM H PROTEIN-RELATED"/>
    <property type="match status" value="1"/>
</dbReference>
<evidence type="ECO:0000313" key="3">
    <source>
        <dbReference type="Proteomes" id="UP000240880"/>
    </source>
</evidence>
<accession>A0A2R6ABX1</accession>
<evidence type="ECO:0000259" key="1">
    <source>
        <dbReference type="Pfam" id="PF01206"/>
    </source>
</evidence>
<name>A0A2R6ABX1_9ARCH</name>
<dbReference type="CDD" id="cd00291">
    <property type="entry name" value="SirA_YedF_YeeD"/>
    <property type="match status" value="1"/>
</dbReference>
<dbReference type="CDD" id="cd06848">
    <property type="entry name" value="GCS_H"/>
    <property type="match status" value="1"/>
</dbReference>
<dbReference type="Proteomes" id="UP000240880">
    <property type="component" value="Unassembled WGS sequence"/>
</dbReference>
<dbReference type="AlphaFoldDB" id="A0A2R6ABX1"/>
<dbReference type="Pfam" id="PF01597">
    <property type="entry name" value="GCV_H"/>
    <property type="match status" value="1"/>
</dbReference>
<dbReference type="Gene3D" id="3.30.110.40">
    <property type="entry name" value="TusA-like domain"/>
    <property type="match status" value="1"/>
</dbReference>
<dbReference type="Pfam" id="PF01206">
    <property type="entry name" value="TusA"/>
    <property type="match status" value="1"/>
</dbReference>
<dbReference type="PANTHER" id="PTHR11715">
    <property type="entry name" value="GLYCINE CLEAVAGE SYSTEM H PROTEIN"/>
    <property type="match status" value="1"/>
</dbReference>
<dbReference type="EMBL" id="NEXC01000012">
    <property type="protein sequence ID" value="PSN83904.1"/>
    <property type="molecule type" value="Genomic_DNA"/>
</dbReference>
<dbReference type="GO" id="GO:0005829">
    <property type="term" value="C:cytosol"/>
    <property type="evidence" value="ECO:0007669"/>
    <property type="project" value="TreeGrafter"/>
</dbReference>
<dbReference type="InterPro" id="IPR033753">
    <property type="entry name" value="GCV_H/Fam206"/>
</dbReference>
<dbReference type="Gene3D" id="2.40.50.100">
    <property type="match status" value="1"/>
</dbReference>
<feature type="domain" description="UPF0033" evidence="1">
    <location>
        <begin position="155"/>
        <end position="215"/>
    </location>
</feature>
<dbReference type="InterPro" id="IPR001455">
    <property type="entry name" value="TusA-like"/>
</dbReference>
<dbReference type="SUPFAM" id="SSF64307">
    <property type="entry name" value="SirA-like"/>
    <property type="match status" value="1"/>
</dbReference>
<gene>
    <name evidence="2" type="ORF">B9Q01_03045</name>
</gene>
<dbReference type="GO" id="GO:0019464">
    <property type="term" value="P:glycine decarboxylation via glycine cleavage system"/>
    <property type="evidence" value="ECO:0007669"/>
    <property type="project" value="InterPro"/>
</dbReference>
<dbReference type="InterPro" id="IPR002930">
    <property type="entry name" value="GCV_H"/>
</dbReference>
<dbReference type="GO" id="GO:0009249">
    <property type="term" value="P:protein lipoylation"/>
    <property type="evidence" value="ECO:0007669"/>
    <property type="project" value="TreeGrafter"/>
</dbReference>